<evidence type="ECO:0000256" key="9">
    <source>
        <dbReference type="NCBIfam" id="TIGR00362"/>
    </source>
</evidence>
<keyword evidence="6 8" id="KW-0446">Lipid-binding</keyword>
<evidence type="ECO:0000256" key="11">
    <source>
        <dbReference type="RuleBase" id="RU004227"/>
    </source>
</evidence>
<sequence length="487" mass="54740">MSLALWQQCLATLQDELSSQQFNTWIRPLQAEEEGESNQLRLLAPNRFVRDWVSDKYAKRISELMRELAPAKPPKVVLTVGSRRAAPAPQPRELGDPVSAAPRAPAVHTPPRGDVADESEIDQLREEGEASRRSSGERQVQVEGSLKHNSGLNHNFTFETFVEGKSNQLARAASRQVSENPGGAYNPLFLYGGVGLGKTHLMHAVGNALDVRRENARVVYLHSERFVADMVKALQLNAINDFKRFYRSVDALLIDDIQFFAGKERSQEEFFHTFNALLEGGQQMILTSDRYPKEISGVEERLKSRFGWGLTVAIEPPELETRVAILMKKADQAKVNLPHDAAFFIAQKIRSNVRELEGALKKVIADSHFMGKAITQDFIRESLKDLLALQDKQVGVDNIQRTVAEYYKIKLSDLLSKRRSRSVARPRQVAMALAKELTNHSLPEIGDAFGGRDHTTVLHACRKVQALQDENADIREDYKNLLRLLTS</sequence>
<feature type="domain" description="AAA+ ATPase" evidence="13">
    <location>
        <begin position="184"/>
        <end position="315"/>
    </location>
</feature>
<comment type="subcellular location">
    <subcellularLocation>
        <location evidence="8">Cytoplasm</location>
    </subcellularLocation>
</comment>
<dbReference type="SMART" id="SM00760">
    <property type="entry name" value="Bac_DnaA_C"/>
    <property type="match status" value="1"/>
</dbReference>
<dbReference type="RefSeq" id="WP_064699906.1">
    <property type="nucleotide sequence ID" value="NZ_BDEO01000008.1"/>
</dbReference>
<dbReference type="GO" id="GO:0005524">
    <property type="term" value="F:ATP binding"/>
    <property type="evidence" value="ECO:0007669"/>
    <property type="project" value="UniProtKB-UniRule"/>
</dbReference>
<evidence type="ECO:0000256" key="4">
    <source>
        <dbReference type="ARBA" id="ARBA00022741"/>
    </source>
</evidence>
<dbReference type="SUPFAM" id="SSF48295">
    <property type="entry name" value="TrpR-like"/>
    <property type="match status" value="1"/>
</dbReference>
<evidence type="ECO:0000256" key="12">
    <source>
        <dbReference type="SAM" id="MobiDB-lite"/>
    </source>
</evidence>
<dbReference type="EMBL" id="FRAL01000006">
    <property type="protein sequence ID" value="SHK91816.1"/>
    <property type="molecule type" value="Genomic_DNA"/>
</dbReference>
<dbReference type="InterPro" id="IPR013159">
    <property type="entry name" value="DnaA_C"/>
</dbReference>
<dbReference type="PRINTS" id="PR00051">
    <property type="entry name" value="DNAA"/>
</dbReference>
<dbReference type="GO" id="GO:0005737">
    <property type="term" value="C:cytoplasm"/>
    <property type="evidence" value="ECO:0007669"/>
    <property type="project" value="UniProtKB-SubCell"/>
</dbReference>
<accession>A0A1M6WE02</accession>
<feature type="binding site" evidence="8">
    <location>
        <position position="198"/>
    </location>
    <ligand>
        <name>ATP</name>
        <dbReference type="ChEBI" id="CHEBI:30616"/>
    </ligand>
</feature>
<reference evidence="16" key="1">
    <citation type="submission" date="2016-11" db="EMBL/GenBank/DDBJ databases">
        <authorList>
            <person name="Varghese N."/>
            <person name="Submissions S."/>
        </authorList>
    </citation>
    <scope>NUCLEOTIDE SEQUENCE [LARGE SCALE GENOMIC DNA]</scope>
    <source>
        <strain evidence="16">ALO Sharm</strain>
    </source>
</reference>
<gene>
    <name evidence="8" type="primary">dnaA</name>
    <name evidence="15" type="ORF">SAMN05192556_106124</name>
</gene>
<dbReference type="Proteomes" id="UP000184248">
    <property type="component" value="Unassembled WGS sequence"/>
</dbReference>
<dbReference type="PANTHER" id="PTHR30050:SF2">
    <property type="entry name" value="CHROMOSOMAL REPLICATION INITIATOR PROTEIN DNAA"/>
    <property type="match status" value="1"/>
</dbReference>
<keyword evidence="2 8" id="KW-0963">Cytoplasm</keyword>
<dbReference type="InterPro" id="IPR003593">
    <property type="entry name" value="AAA+_ATPase"/>
</dbReference>
<organism evidence="15 16">
    <name type="scientific">Halomonas caseinilytica</name>
    <dbReference type="NCBI Taxonomy" id="438744"/>
    <lineage>
        <taxon>Bacteria</taxon>
        <taxon>Pseudomonadati</taxon>
        <taxon>Pseudomonadota</taxon>
        <taxon>Gammaproteobacteria</taxon>
        <taxon>Oceanospirillales</taxon>
        <taxon>Halomonadaceae</taxon>
        <taxon>Halomonas</taxon>
    </lineage>
</organism>
<feature type="binding site" evidence="8">
    <location>
        <position position="195"/>
    </location>
    <ligand>
        <name>ATP</name>
        <dbReference type="ChEBI" id="CHEBI:30616"/>
    </ligand>
</feature>
<dbReference type="Pfam" id="PF00308">
    <property type="entry name" value="Bac_DnaA"/>
    <property type="match status" value="1"/>
</dbReference>
<evidence type="ECO:0000256" key="5">
    <source>
        <dbReference type="ARBA" id="ARBA00022840"/>
    </source>
</evidence>
<comment type="function">
    <text evidence="8 10">Plays an essential role in the initiation and regulation of chromosomal replication. ATP-DnaA binds to the origin of replication (oriC) to initiate formation of the DNA replication initiation complex once per cell cycle. Binds the DnaA box (a 9 base pair repeat at the origin) and separates the double-stranded (ds)DNA. Forms a right-handed helical filament on oriC DNA; dsDNA binds to the exterior of the filament while single-stranded (ss)DNA is stabiized in the filament's interior. The ATP-DnaA-oriC complex binds and stabilizes one strand of the AT-rich DNA unwinding element (DUE), permitting loading of DNA polymerase. After initiation quickly degrades to an ADP-DnaA complex that is not apt for DNA replication. Binds acidic phospholipids.</text>
</comment>
<proteinExistence type="inferred from homology"/>
<dbReference type="FunFam" id="1.10.8.60:FF:000003">
    <property type="entry name" value="Chromosomal replication initiator protein DnaA"/>
    <property type="match status" value="1"/>
</dbReference>
<dbReference type="Gene3D" id="1.10.8.60">
    <property type="match status" value="1"/>
</dbReference>
<dbReference type="CDD" id="cd06571">
    <property type="entry name" value="Bac_DnaA_C"/>
    <property type="match status" value="1"/>
</dbReference>
<dbReference type="SMART" id="SM00382">
    <property type="entry name" value="AAA"/>
    <property type="match status" value="1"/>
</dbReference>
<dbReference type="Gene3D" id="3.40.50.300">
    <property type="entry name" value="P-loop containing nucleotide triphosphate hydrolases"/>
    <property type="match status" value="1"/>
</dbReference>
<dbReference type="Pfam" id="PF11638">
    <property type="entry name" value="DnaA_N"/>
    <property type="match status" value="1"/>
</dbReference>
<dbReference type="InterPro" id="IPR018312">
    <property type="entry name" value="Chromosome_initiator_DnaA_CS"/>
</dbReference>
<name>A0A1M6WE02_9GAMM</name>
<protein>
    <recommendedName>
        <fullName evidence="8 9">Chromosomal replication initiator protein DnaA</fullName>
    </recommendedName>
</protein>
<comment type="similarity">
    <text evidence="1 8 11">Belongs to the DnaA family.</text>
</comment>
<dbReference type="OrthoDB" id="9807019at2"/>
<dbReference type="InterPro" id="IPR027417">
    <property type="entry name" value="P-loop_NTPase"/>
</dbReference>
<evidence type="ECO:0000256" key="1">
    <source>
        <dbReference type="ARBA" id="ARBA00006583"/>
    </source>
</evidence>
<evidence type="ECO:0000313" key="16">
    <source>
        <dbReference type="Proteomes" id="UP000184248"/>
    </source>
</evidence>
<evidence type="ECO:0000259" key="13">
    <source>
        <dbReference type="SMART" id="SM00382"/>
    </source>
</evidence>
<feature type="region of interest" description="Domain III, AAA+ region" evidence="8">
    <location>
        <begin position="151"/>
        <end position="367"/>
    </location>
</feature>
<evidence type="ECO:0000313" key="15">
    <source>
        <dbReference type="EMBL" id="SHK91816.1"/>
    </source>
</evidence>
<evidence type="ECO:0000256" key="3">
    <source>
        <dbReference type="ARBA" id="ARBA00022705"/>
    </source>
</evidence>
<keyword evidence="16" id="KW-1185">Reference proteome</keyword>
<dbReference type="HAMAP" id="MF_00377">
    <property type="entry name" value="DnaA_bact"/>
    <property type="match status" value="1"/>
</dbReference>
<comment type="subunit">
    <text evidence="8">Oligomerizes as a right-handed, spiral filament on DNA at oriC.</text>
</comment>
<dbReference type="InterPro" id="IPR024633">
    <property type="entry name" value="DnaA_N_dom"/>
</dbReference>
<feature type="domain" description="Chromosomal replication initiator DnaA C-terminal" evidence="14">
    <location>
        <begin position="395"/>
        <end position="464"/>
    </location>
</feature>
<keyword evidence="4 8" id="KW-0547">Nucleotide-binding</keyword>
<comment type="caution">
    <text evidence="8">Lacks conserved residue(s) required for the propagation of feature annotation.</text>
</comment>
<evidence type="ECO:0000259" key="14">
    <source>
        <dbReference type="SMART" id="SM00760"/>
    </source>
</evidence>
<dbReference type="PANTHER" id="PTHR30050">
    <property type="entry name" value="CHROMOSOMAL REPLICATION INITIATOR PROTEIN DNAA"/>
    <property type="match status" value="1"/>
</dbReference>
<comment type="domain">
    <text evidence="8">Domain I is involved in oligomerization and binding regulators, domain II is flexibile and of varying length in different bacteria, domain III forms the AAA+ region, while domain IV binds dsDNA.</text>
</comment>
<feature type="region of interest" description="Domain IV, binds dsDNA" evidence="8">
    <location>
        <begin position="368"/>
        <end position="487"/>
    </location>
</feature>
<dbReference type="InterPro" id="IPR010921">
    <property type="entry name" value="Trp_repressor/repl_initiator"/>
</dbReference>
<dbReference type="GO" id="GO:0003688">
    <property type="term" value="F:DNA replication origin binding"/>
    <property type="evidence" value="ECO:0007669"/>
    <property type="project" value="UniProtKB-UniRule"/>
</dbReference>
<dbReference type="InterPro" id="IPR013317">
    <property type="entry name" value="DnaA_dom"/>
</dbReference>
<dbReference type="InterPro" id="IPR038454">
    <property type="entry name" value="DnaA_N_sf"/>
</dbReference>
<feature type="binding site" evidence="8">
    <location>
        <position position="197"/>
    </location>
    <ligand>
        <name>ATP</name>
        <dbReference type="ChEBI" id="CHEBI:30616"/>
    </ligand>
</feature>
<evidence type="ECO:0000256" key="10">
    <source>
        <dbReference type="RuleBase" id="RU000577"/>
    </source>
</evidence>
<dbReference type="GO" id="GO:0006275">
    <property type="term" value="P:regulation of DNA replication"/>
    <property type="evidence" value="ECO:0007669"/>
    <property type="project" value="UniProtKB-UniRule"/>
</dbReference>
<evidence type="ECO:0000256" key="2">
    <source>
        <dbReference type="ARBA" id="ARBA00022490"/>
    </source>
</evidence>
<feature type="region of interest" description="Disordered" evidence="12">
    <location>
        <begin position="83"/>
        <end position="146"/>
    </location>
</feature>
<dbReference type="FunFam" id="3.40.50.300:FF:000103">
    <property type="entry name" value="Chromosomal replication initiator protein DnaA"/>
    <property type="match status" value="1"/>
</dbReference>
<feature type="binding site" evidence="8">
    <location>
        <position position="199"/>
    </location>
    <ligand>
        <name>ATP</name>
        <dbReference type="ChEBI" id="CHEBI:30616"/>
    </ligand>
</feature>
<dbReference type="Pfam" id="PF08299">
    <property type="entry name" value="Bac_DnaA_C"/>
    <property type="match status" value="1"/>
</dbReference>
<dbReference type="FunFam" id="1.10.1750.10:FF:000001">
    <property type="entry name" value="Chromosomal replication initiator protein DnaA"/>
    <property type="match status" value="1"/>
</dbReference>
<keyword evidence="3 8" id="KW-0235">DNA replication</keyword>
<feature type="compositionally biased region" description="Basic and acidic residues" evidence="12">
    <location>
        <begin position="122"/>
        <end position="136"/>
    </location>
</feature>
<feature type="region of interest" description="Domain I, interacts with DnaA modulators" evidence="8">
    <location>
        <begin position="1"/>
        <end position="101"/>
    </location>
</feature>
<dbReference type="InterPro" id="IPR001957">
    <property type="entry name" value="Chromosome_initiator_DnaA"/>
</dbReference>
<dbReference type="Gene3D" id="1.10.1750.10">
    <property type="match status" value="1"/>
</dbReference>
<evidence type="ECO:0000256" key="6">
    <source>
        <dbReference type="ARBA" id="ARBA00023121"/>
    </source>
</evidence>
<dbReference type="CDD" id="cd00009">
    <property type="entry name" value="AAA"/>
    <property type="match status" value="1"/>
</dbReference>
<dbReference type="Gene3D" id="3.30.300.180">
    <property type="match status" value="1"/>
</dbReference>
<keyword evidence="7 8" id="KW-0238">DNA-binding</keyword>
<dbReference type="GO" id="GO:0005886">
    <property type="term" value="C:plasma membrane"/>
    <property type="evidence" value="ECO:0007669"/>
    <property type="project" value="TreeGrafter"/>
</dbReference>
<dbReference type="InterPro" id="IPR020591">
    <property type="entry name" value="Chromosome_initiator_DnaA-like"/>
</dbReference>
<dbReference type="NCBIfam" id="TIGR00362">
    <property type="entry name" value="DnaA"/>
    <property type="match status" value="1"/>
</dbReference>
<dbReference type="PROSITE" id="PS01008">
    <property type="entry name" value="DNAA"/>
    <property type="match status" value="1"/>
</dbReference>
<evidence type="ECO:0000256" key="7">
    <source>
        <dbReference type="ARBA" id="ARBA00023125"/>
    </source>
</evidence>
<dbReference type="GO" id="GO:0006270">
    <property type="term" value="P:DNA replication initiation"/>
    <property type="evidence" value="ECO:0007669"/>
    <property type="project" value="UniProtKB-UniRule"/>
</dbReference>
<dbReference type="AlphaFoldDB" id="A0A1M6WE02"/>
<evidence type="ECO:0000256" key="8">
    <source>
        <dbReference type="HAMAP-Rule" id="MF_00377"/>
    </source>
</evidence>
<dbReference type="SUPFAM" id="SSF52540">
    <property type="entry name" value="P-loop containing nucleoside triphosphate hydrolases"/>
    <property type="match status" value="1"/>
</dbReference>
<keyword evidence="5 8" id="KW-0067">ATP-binding</keyword>
<dbReference type="GO" id="GO:0008289">
    <property type="term" value="F:lipid binding"/>
    <property type="evidence" value="ECO:0007669"/>
    <property type="project" value="UniProtKB-KW"/>
</dbReference>